<accession>A0A091NRY3</accession>
<feature type="non-terminal residue" evidence="1">
    <location>
        <position position="37"/>
    </location>
</feature>
<sequence>ELVIGVPVLVALHIDAVPRAAPGWWGQGHLPRLPRAA</sequence>
<evidence type="ECO:0000313" key="2">
    <source>
        <dbReference type="Proteomes" id="UP000054244"/>
    </source>
</evidence>
<dbReference type="AlphaFoldDB" id="A0A091NRY3"/>
<feature type="non-terminal residue" evidence="1">
    <location>
        <position position="1"/>
    </location>
</feature>
<keyword evidence="2" id="KW-1185">Reference proteome</keyword>
<organism evidence="1 2">
    <name type="scientific">Apaloderma vittatum</name>
    <name type="common">Bar-tailed trogon</name>
    <dbReference type="NCBI Taxonomy" id="57397"/>
    <lineage>
        <taxon>Eukaryota</taxon>
        <taxon>Metazoa</taxon>
        <taxon>Chordata</taxon>
        <taxon>Craniata</taxon>
        <taxon>Vertebrata</taxon>
        <taxon>Euteleostomi</taxon>
        <taxon>Archelosauria</taxon>
        <taxon>Archosauria</taxon>
        <taxon>Dinosauria</taxon>
        <taxon>Saurischia</taxon>
        <taxon>Theropoda</taxon>
        <taxon>Coelurosauria</taxon>
        <taxon>Aves</taxon>
        <taxon>Neognathae</taxon>
        <taxon>Neoaves</taxon>
        <taxon>Telluraves</taxon>
        <taxon>Coraciimorphae</taxon>
        <taxon>Trogoniformes</taxon>
        <taxon>Trogonidae</taxon>
        <taxon>Apaloderma</taxon>
    </lineage>
</organism>
<dbReference type="EMBL" id="KL373587">
    <property type="protein sequence ID" value="KFP82215.1"/>
    <property type="molecule type" value="Genomic_DNA"/>
</dbReference>
<reference evidence="1 2" key="1">
    <citation type="submission" date="2014-04" db="EMBL/GenBank/DDBJ databases">
        <title>Genome evolution of avian class.</title>
        <authorList>
            <person name="Zhang G."/>
            <person name="Li C."/>
        </authorList>
    </citation>
    <scope>NUCLEOTIDE SEQUENCE [LARGE SCALE GENOMIC DNA]</scope>
    <source>
        <strain evidence="1">BGI_N311</strain>
    </source>
</reference>
<protein>
    <submittedName>
        <fullName evidence="1">Uncharacterized protein</fullName>
    </submittedName>
</protein>
<proteinExistence type="predicted"/>
<dbReference type="Proteomes" id="UP000054244">
    <property type="component" value="Unassembled WGS sequence"/>
</dbReference>
<name>A0A091NRY3_APAVI</name>
<gene>
    <name evidence="1" type="ORF">N311_06049</name>
</gene>
<evidence type="ECO:0000313" key="1">
    <source>
        <dbReference type="EMBL" id="KFP82215.1"/>
    </source>
</evidence>